<keyword evidence="1" id="KW-0812">Transmembrane</keyword>
<evidence type="ECO:0000313" key="2">
    <source>
        <dbReference type="EMBL" id="NLS11720.1"/>
    </source>
</evidence>
<dbReference type="AlphaFoldDB" id="A0A7X8TMZ4"/>
<dbReference type="RefSeq" id="WP_168834833.1">
    <property type="nucleotide sequence ID" value="NZ_JABAIK010000002.1"/>
</dbReference>
<feature type="transmembrane region" description="Helical" evidence="1">
    <location>
        <begin position="12"/>
        <end position="34"/>
    </location>
</feature>
<evidence type="ECO:0000313" key="3">
    <source>
        <dbReference type="Proteomes" id="UP000535589"/>
    </source>
</evidence>
<name>A0A7X8TMZ4_9VIBR</name>
<protein>
    <submittedName>
        <fullName evidence="2">Uncharacterized protein</fullName>
    </submittedName>
</protein>
<keyword evidence="1" id="KW-0472">Membrane</keyword>
<gene>
    <name evidence="2" type="ORF">HGP28_02305</name>
</gene>
<proteinExistence type="predicted"/>
<sequence>MKLKTEHFRRFGNVLGALGIVSLVVNAFICFHIAKMRDYGAAEIIDTIGSYGIIEPVAYAVFSVLPALIFNYMCGFGAKLITKGTK</sequence>
<feature type="transmembrane region" description="Helical" evidence="1">
    <location>
        <begin position="57"/>
        <end position="81"/>
    </location>
</feature>
<evidence type="ECO:0000256" key="1">
    <source>
        <dbReference type="SAM" id="Phobius"/>
    </source>
</evidence>
<reference evidence="2 3" key="1">
    <citation type="submission" date="2020-04" db="EMBL/GenBank/DDBJ databases">
        <title>Vibrio sp. SM6, a novel species isolated from seawater.</title>
        <authorList>
            <person name="Wang X."/>
        </authorList>
    </citation>
    <scope>NUCLEOTIDE SEQUENCE [LARGE SCALE GENOMIC DNA]</scope>
    <source>
        <strain evidence="2 3">SM6</strain>
    </source>
</reference>
<organism evidence="2 3">
    <name type="scientific">Vibrio agarilyticus</name>
    <dbReference type="NCBI Taxonomy" id="2726741"/>
    <lineage>
        <taxon>Bacteria</taxon>
        <taxon>Pseudomonadati</taxon>
        <taxon>Pseudomonadota</taxon>
        <taxon>Gammaproteobacteria</taxon>
        <taxon>Vibrionales</taxon>
        <taxon>Vibrionaceae</taxon>
        <taxon>Vibrio</taxon>
    </lineage>
</organism>
<dbReference type="EMBL" id="JABAIK010000002">
    <property type="protein sequence ID" value="NLS11720.1"/>
    <property type="molecule type" value="Genomic_DNA"/>
</dbReference>
<accession>A0A7X8TMZ4</accession>
<keyword evidence="3" id="KW-1185">Reference proteome</keyword>
<comment type="caution">
    <text evidence="2">The sequence shown here is derived from an EMBL/GenBank/DDBJ whole genome shotgun (WGS) entry which is preliminary data.</text>
</comment>
<keyword evidence="1" id="KW-1133">Transmembrane helix</keyword>
<dbReference type="Proteomes" id="UP000535589">
    <property type="component" value="Unassembled WGS sequence"/>
</dbReference>